<dbReference type="InterPro" id="IPR051064">
    <property type="entry name" value="SEC14/CRAL-TRIO_domain"/>
</dbReference>
<feature type="domain" description="GOLD" evidence="2">
    <location>
        <begin position="267"/>
        <end position="386"/>
    </location>
</feature>
<dbReference type="Gene3D" id="2.60.120.680">
    <property type="entry name" value="GOLD domain"/>
    <property type="match status" value="1"/>
</dbReference>
<evidence type="ECO:0000313" key="3">
    <source>
        <dbReference type="EMBL" id="GFS67835.1"/>
    </source>
</evidence>
<dbReference type="InterPro" id="IPR036865">
    <property type="entry name" value="CRAL-TRIO_dom_sf"/>
</dbReference>
<protein>
    <submittedName>
        <fullName evidence="3">SEC14-like protein 2</fullName>
    </submittedName>
</protein>
<accession>A0A8X6J111</accession>
<dbReference type="Pfam" id="PF03765">
    <property type="entry name" value="CRAL_TRIO_N"/>
    <property type="match status" value="1"/>
</dbReference>
<reference evidence="3" key="1">
    <citation type="submission" date="2020-08" db="EMBL/GenBank/DDBJ databases">
        <title>Multicomponent nature underlies the extraordinary mechanical properties of spider dragline silk.</title>
        <authorList>
            <person name="Kono N."/>
            <person name="Nakamura H."/>
            <person name="Mori M."/>
            <person name="Yoshida Y."/>
            <person name="Ohtoshi R."/>
            <person name="Malay A.D."/>
            <person name="Moran D.A.P."/>
            <person name="Tomita M."/>
            <person name="Numata K."/>
            <person name="Arakawa K."/>
        </authorList>
    </citation>
    <scope>NUCLEOTIDE SEQUENCE</scope>
</reference>
<gene>
    <name evidence="3" type="primary">SEC14L2</name>
    <name evidence="3" type="ORF">NPIL_453441</name>
</gene>
<evidence type="ECO:0000313" key="4">
    <source>
        <dbReference type="Proteomes" id="UP000887013"/>
    </source>
</evidence>
<dbReference type="InterPro" id="IPR036598">
    <property type="entry name" value="GOLD_dom_sf"/>
</dbReference>
<keyword evidence="4" id="KW-1185">Reference proteome</keyword>
<dbReference type="InterPro" id="IPR001251">
    <property type="entry name" value="CRAL-TRIO_dom"/>
</dbReference>
<dbReference type="SUPFAM" id="SSF52087">
    <property type="entry name" value="CRAL/TRIO domain"/>
    <property type="match status" value="1"/>
</dbReference>
<dbReference type="PANTHER" id="PTHR23324">
    <property type="entry name" value="SEC14 RELATED PROTEIN"/>
    <property type="match status" value="1"/>
</dbReference>
<dbReference type="PROSITE" id="PS50866">
    <property type="entry name" value="GOLD"/>
    <property type="match status" value="1"/>
</dbReference>
<sequence>MSWPNNITPEENKVIEQLKKRTINDLTPKLLEDESLFYRFCKARDFVLEDAEAMLRKHLVWRKELRIDTILTEHKPLEVFNYAATSFIGFDKEGLLVRYFDFGNADFKGLFNSAKKNDVLLFSIVTFEQDIELMKEHSKKLGKPITQAIHIINFENLTFSQATNKKALEVGMLYMKTFQDNYPERVKFLYHINASYYYTLTMAVVRTVIASPVFQKIKVFGSEGWKEDFLELIDADVLPAFLGGNRTDPDGDPMCRSFICHGGKIPEKYYLSNYEKKLSKAEGVEKFTVTRFSKQERKFEIKHIGSDLEWEFETKNKDIGFALYFKDKESSKESKGIELVPKQRIDTCYEPEKGLFKCQKVGTYTLVFDNSYSWIHSKEVYFRARIKIPKDDENHQ</sequence>
<evidence type="ECO:0000259" key="1">
    <source>
        <dbReference type="PROSITE" id="PS50191"/>
    </source>
</evidence>
<dbReference type="EMBL" id="BMAW01000183">
    <property type="protein sequence ID" value="GFS67835.1"/>
    <property type="molecule type" value="Genomic_DNA"/>
</dbReference>
<dbReference type="PROSITE" id="PS50191">
    <property type="entry name" value="CRAL_TRIO"/>
    <property type="match status" value="1"/>
</dbReference>
<dbReference type="Proteomes" id="UP000887013">
    <property type="component" value="Unassembled WGS sequence"/>
</dbReference>
<dbReference type="SMART" id="SM01100">
    <property type="entry name" value="CRAL_TRIO_N"/>
    <property type="match status" value="1"/>
</dbReference>
<dbReference type="Gene3D" id="3.40.525.10">
    <property type="entry name" value="CRAL-TRIO lipid binding domain"/>
    <property type="match status" value="1"/>
</dbReference>
<comment type="caution">
    <text evidence="3">The sequence shown here is derived from an EMBL/GenBank/DDBJ whole genome shotgun (WGS) entry which is preliminary data.</text>
</comment>
<dbReference type="InterPro" id="IPR036273">
    <property type="entry name" value="CRAL/TRIO_N_dom_sf"/>
</dbReference>
<dbReference type="AlphaFoldDB" id="A0A8X6J111"/>
<dbReference type="SMART" id="SM00516">
    <property type="entry name" value="SEC14"/>
    <property type="match status" value="1"/>
</dbReference>
<proteinExistence type="predicted"/>
<feature type="domain" description="CRAL-TRIO" evidence="1">
    <location>
        <begin position="75"/>
        <end position="250"/>
    </location>
</feature>
<name>A0A8X6J111_NEPPI</name>
<dbReference type="PANTHER" id="PTHR23324:SF83">
    <property type="entry name" value="SEC14-LIKE PROTEIN 2"/>
    <property type="match status" value="1"/>
</dbReference>
<dbReference type="InterPro" id="IPR009038">
    <property type="entry name" value="GOLD_dom"/>
</dbReference>
<dbReference type="SUPFAM" id="SSF101576">
    <property type="entry name" value="Supernatant protein factor (SPF), C-terminal domain"/>
    <property type="match status" value="1"/>
</dbReference>
<evidence type="ECO:0000259" key="2">
    <source>
        <dbReference type="PROSITE" id="PS50866"/>
    </source>
</evidence>
<dbReference type="SUPFAM" id="SSF46938">
    <property type="entry name" value="CRAL/TRIO N-terminal domain"/>
    <property type="match status" value="1"/>
</dbReference>
<dbReference type="OrthoDB" id="6417478at2759"/>
<dbReference type="Pfam" id="PF00650">
    <property type="entry name" value="CRAL_TRIO"/>
    <property type="match status" value="1"/>
</dbReference>
<organism evidence="3 4">
    <name type="scientific">Nephila pilipes</name>
    <name type="common">Giant wood spider</name>
    <name type="synonym">Nephila maculata</name>
    <dbReference type="NCBI Taxonomy" id="299642"/>
    <lineage>
        <taxon>Eukaryota</taxon>
        <taxon>Metazoa</taxon>
        <taxon>Ecdysozoa</taxon>
        <taxon>Arthropoda</taxon>
        <taxon>Chelicerata</taxon>
        <taxon>Arachnida</taxon>
        <taxon>Araneae</taxon>
        <taxon>Araneomorphae</taxon>
        <taxon>Entelegynae</taxon>
        <taxon>Araneoidea</taxon>
        <taxon>Nephilidae</taxon>
        <taxon>Nephila</taxon>
    </lineage>
</organism>
<dbReference type="InterPro" id="IPR011074">
    <property type="entry name" value="CRAL/TRIO_N_dom"/>
</dbReference>
<dbReference type="CDD" id="cd00170">
    <property type="entry name" value="SEC14"/>
    <property type="match status" value="1"/>
</dbReference>
<dbReference type="GO" id="GO:0005737">
    <property type="term" value="C:cytoplasm"/>
    <property type="evidence" value="ECO:0007669"/>
    <property type="project" value="TreeGrafter"/>
</dbReference>
<dbReference type="PRINTS" id="PR00180">
    <property type="entry name" value="CRETINALDHBP"/>
</dbReference>